<evidence type="ECO:0000313" key="2">
    <source>
        <dbReference type="Proteomes" id="UP001234202"/>
    </source>
</evidence>
<accession>A0ACC2XBW8</accession>
<reference evidence="1" key="1">
    <citation type="submission" date="2023-04" db="EMBL/GenBank/DDBJ databases">
        <title>Draft Genome sequencing of Naganishia species isolated from polar environments using Oxford Nanopore Technology.</title>
        <authorList>
            <person name="Leo P."/>
            <person name="Venkateswaran K."/>
        </authorList>
    </citation>
    <scope>NUCLEOTIDE SEQUENCE</scope>
    <source>
        <strain evidence="1">DBVPG 5303</strain>
    </source>
</reference>
<comment type="caution">
    <text evidence="1">The sequence shown here is derived from an EMBL/GenBank/DDBJ whole genome shotgun (WGS) entry which is preliminary data.</text>
</comment>
<keyword evidence="2" id="KW-1185">Reference proteome</keyword>
<name>A0ACC2XBW8_9TREE</name>
<protein>
    <submittedName>
        <fullName evidence="1">Uncharacterized protein</fullName>
    </submittedName>
</protein>
<proteinExistence type="predicted"/>
<evidence type="ECO:0000313" key="1">
    <source>
        <dbReference type="EMBL" id="KAJ9121318.1"/>
    </source>
</evidence>
<organism evidence="1 2">
    <name type="scientific">Naganishia onofrii</name>
    <dbReference type="NCBI Taxonomy" id="1851511"/>
    <lineage>
        <taxon>Eukaryota</taxon>
        <taxon>Fungi</taxon>
        <taxon>Dikarya</taxon>
        <taxon>Basidiomycota</taxon>
        <taxon>Agaricomycotina</taxon>
        <taxon>Tremellomycetes</taxon>
        <taxon>Filobasidiales</taxon>
        <taxon>Filobasidiaceae</taxon>
        <taxon>Naganishia</taxon>
    </lineage>
</organism>
<dbReference type="EMBL" id="JASBWV010000017">
    <property type="protein sequence ID" value="KAJ9121318.1"/>
    <property type="molecule type" value="Genomic_DNA"/>
</dbReference>
<dbReference type="Proteomes" id="UP001234202">
    <property type="component" value="Unassembled WGS sequence"/>
</dbReference>
<gene>
    <name evidence="1" type="ORF">QFC24_004654</name>
</gene>
<sequence>MSTFTQITTAASVPVQATAPAAPVSACASSTSVPATANAAVAFSTSFVSVPATANAAVISSVISSSPISATAPAAAFSTLGRQSRFGFPAVGNGRAPGKRAEVSILKSCVKKANDMSIPKKSVDWTLMHQYMIYEIAPEQRYDTGKYAIEAGEISWIDWRAQREWNYKNQDLIDHERRYIEYKMDKYADWDPDFDLDFEDQKEEAANMVEEHDTLHMIKVLEDFAKELEKEQAENALKSYDSGWDIILFGANPSLLEEEAPFSLSTDPNHPDNIFERNIDNMVIARDNYNRLVKELAELRKEVEARVNEEVMHQMAIEMDAEEERKENGLQPAESDWTVYLFGANPALEDEEMPFALTPCESDLSLAIFGDEAAAHVVEAPSRTVATLFKERNNEIEALGIPLSSSDKNIQMRISRNETPFLSASDEIFFEPGRLPFEYRLAVLEEDGEMSMLMDESLLTEEAPFGLAPSDSNMSLKFTVIGDLTFTDMNMLIDESIPALLPSLASLDHF</sequence>